<feature type="transmembrane region" description="Helical" evidence="2">
    <location>
        <begin position="311"/>
        <end position="330"/>
    </location>
</feature>
<dbReference type="InterPro" id="IPR050879">
    <property type="entry name" value="Acyltransferase_3"/>
</dbReference>
<dbReference type="Pfam" id="PF01757">
    <property type="entry name" value="Acyl_transf_3"/>
    <property type="match status" value="1"/>
</dbReference>
<accession>A0A8J3VVU2</accession>
<evidence type="ECO:0000256" key="1">
    <source>
        <dbReference type="SAM" id="MobiDB-lite"/>
    </source>
</evidence>
<dbReference type="GO" id="GO:0009103">
    <property type="term" value="P:lipopolysaccharide biosynthetic process"/>
    <property type="evidence" value="ECO:0007669"/>
    <property type="project" value="TreeGrafter"/>
</dbReference>
<evidence type="ECO:0000259" key="3">
    <source>
        <dbReference type="Pfam" id="PF01757"/>
    </source>
</evidence>
<comment type="caution">
    <text evidence="5">The sequence shown here is derived from an EMBL/GenBank/DDBJ whole genome shotgun (WGS) entry which is preliminary data.</text>
</comment>
<dbReference type="PANTHER" id="PTHR23028">
    <property type="entry name" value="ACETYLTRANSFERASE"/>
    <property type="match status" value="1"/>
</dbReference>
<feature type="transmembrane region" description="Helical" evidence="2">
    <location>
        <begin position="43"/>
        <end position="63"/>
    </location>
</feature>
<gene>
    <name evidence="5" type="ORF">Raf01_82980</name>
</gene>
<feature type="transmembrane region" description="Helical" evidence="2">
    <location>
        <begin position="336"/>
        <end position="356"/>
    </location>
</feature>
<keyword evidence="2" id="KW-1133">Transmembrane helix</keyword>
<keyword evidence="5" id="KW-0808">Transferase</keyword>
<keyword evidence="5" id="KW-0012">Acyltransferase</keyword>
<proteinExistence type="predicted"/>
<feature type="region of interest" description="Disordered" evidence="1">
    <location>
        <begin position="367"/>
        <end position="387"/>
    </location>
</feature>
<feature type="transmembrane region" description="Helical" evidence="2">
    <location>
        <begin position="84"/>
        <end position="103"/>
    </location>
</feature>
<dbReference type="AlphaFoldDB" id="A0A8J3VVU2"/>
<feature type="transmembrane region" description="Helical" evidence="2">
    <location>
        <begin position="246"/>
        <end position="263"/>
    </location>
</feature>
<organism evidence="5 6">
    <name type="scientific">Rugosimonospora africana</name>
    <dbReference type="NCBI Taxonomy" id="556532"/>
    <lineage>
        <taxon>Bacteria</taxon>
        <taxon>Bacillati</taxon>
        <taxon>Actinomycetota</taxon>
        <taxon>Actinomycetes</taxon>
        <taxon>Micromonosporales</taxon>
        <taxon>Micromonosporaceae</taxon>
        <taxon>Rugosimonospora</taxon>
    </lineage>
</organism>
<sequence>MTAQEPRPAAEPAGFRADIEGLRAVAVLLVVLYHLTGHPPAGFVGVDVFFVVSGFLITGLLVQETETRGRLSFRGFYARRVRRILPAALTVLAAAALTAHLVFRGARVAQAVSDIWWSLGFAANIHFARIGDDYFQADRAPSLVRHFWSLAVEEQFYLVWPVVIVVVLSLLGRRLAARRAPALLLAVVVVAGAASFAYSVVRSRETSAVAYYSSPGRAWELGAGAALAIAPRALRGLAARLGRARGPVWLLGLVGVAASGFVVPQSPGFPAPWGALPVGSAAVLLAAGMPGRLGAWGAVLTNPVSRYLGRVSYSLYLWHWPVIVVTAALVPHAPGYRYPIAVLAMLGLSVASYHFVEAPCRRLGTRRLGTRHPDTVPPDAVRPGAMPPERVLPRQLRRPAVAAAACLAAVAVLAILVPQRTAPRLPSARDTGLLPLPTQDVAPAPTILAAAIDASLSAGGFPALSPPLEQQGTARSHWGDCSVPTPDEPGRCTFGTGDRLAVVIGDSMAMSWLPGVQAALGHDWRVVGLTLESCPAADVPVDDTNGRYDSDCDTHHSWVLSQAVALDPALVVLSSTEDTLGRLASKATGARAATEYESALRRTVTTLGAGGTRRIVTLAPPPKAGSLTDCDTAGGIPADCVRPISNQWISQSTAEQAVARSTGTAYVDTRLWFCDSAGFCPSFVGATAVRWDTEHLTDVYARSLALPLRQVLLDTR</sequence>
<keyword evidence="2" id="KW-0812">Transmembrane</keyword>
<evidence type="ECO:0000313" key="5">
    <source>
        <dbReference type="EMBL" id="GIH20126.1"/>
    </source>
</evidence>
<dbReference type="RefSeq" id="WP_203923564.1">
    <property type="nucleotide sequence ID" value="NZ_BONZ01000089.1"/>
</dbReference>
<feature type="transmembrane region" description="Helical" evidence="2">
    <location>
        <begin position="183"/>
        <end position="201"/>
    </location>
</feature>
<reference evidence="5" key="1">
    <citation type="submission" date="2021-01" db="EMBL/GenBank/DDBJ databases">
        <title>Whole genome shotgun sequence of Rugosimonospora africana NBRC 104875.</title>
        <authorList>
            <person name="Komaki H."/>
            <person name="Tamura T."/>
        </authorList>
    </citation>
    <scope>NUCLEOTIDE SEQUENCE</scope>
    <source>
        <strain evidence="5">NBRC 104875</strain>
    </source>
</reference>
<dbReference type="Pfam" id="PF19040">
    <property type="entry name" value="SGNH"/>
    <property type="match status" value="1"/>
</dbReference>
<dbReference type="InterPro" id="IPR043968">
    <property type="entry name" value="SGNH"/>
</dbReference>
<feature type="domain" description="Acyltransferase 3" evidence="3">
    <location>
        <begin position="17"/>
        <end position="353"/>
    </location>
</feature>
<feature type="transmembrane region" description="Helical" evidence="2">
    <location>
        <begin position="216"/>
        <end position="234"/>
    </location>
</feature>
<keyword evidence="6" id="KW-1185">Reference proteome</keyword>
<name>A0A8J3VVU2_9ACTN</name>
<dbReference type="Proteomes" id="UP000642748">
    <property type="component" value="Unassembled WGS sequence"/>
</dbReference>
<dbReference type="PANTHER" id="PTHR23028:SF53">
    <property type="entry name" value="ACYL_TRANSF_3 DOMAIN-CONTAINING PROTEIN"/>
    <property type="match status" value="1"/>
</dbReference>
<dbReference type="EMBL" id="BONZ01000089">
    <property type="protein sequence ID" value="GIH20126.1"/>
    <property type="molecule type" value="Genomic_DNA"/>
</dbReference>
<dbReference type="GO" id="GO:0016020">
    <property type="term" value="C:membrane"/>
    <property type="evidence" value="ECO:0007669"/>
    <property type="project" value="TreeGrafter"/>
</dbReference>
<feature type="transmembrane region" description="Helical" evidence="2">
    <location>
        <begin position="155"/>
        <end position="171"/>
    </location>
</feature>
<dbReference type="GO" id="GO:0016747">
    <property type="term" value="F:acyltransferase activity, transferring groups other than amino-acyl groups"/>
    <property type="evidence" value="ECO:0007669"/>
    <property type="project" value="InterPro"/>
</dbReference>
<feature type="transmembrane region" description="Helical" evidence="2">
    <location>
        <begin position="275"/>
        <end position="299"/>
    </location>
</feature>
<feature type="transmembrane region" description="Helical" evidence="2">
    <location>
        <begin position="400"/>
        <end position="417"/>
    </location>
</feature>
<evidence type="ECO:0000259" key="4">
    <source>
        <dbReference type="Pfam" id="PF19040"/>
    </source>
</evidence>
<feature type="domain" description="SGNH" evidence="4">
    <location>
        <begin position="481"/>
        <end position="705"/>
    </location>
</feature>
<dbReference type="InterPro" id="IPR002656">
    <property type="entry name" value="Acyl_transf_3_dom"/>
</dbReference>
<protein>
    <submittedName>
        <fullName evidence="5">Acyltransferase</fullName>
    </submittedName>
</protein>
<keyword evidence="2" id="KW-0472">Membrane</keyword>
<evidence type="ECO:0000256" key="2">
    <source>
        <dbReference type="SAM" id="Phobius"/>
    </source>
</evidence>
<evidence type="ECO:0000313" key="6">
    <source>
        <dbReference type="Proteomes" id="UP000642748"/>
    </source>
</evidence>